<comment type="subcellular location">
    <subcellularLocation>
        <location evidence="1">Cell outer membrane</location>
    </subcellularLocation>
</comment>
<proteinExistence type="predicted"/>
<dbReference type="InterPro" id="IPR036942">
    <property type="entry name" value="Beta-barrel_TonB_sf"/>
</dbReference>
<evidence type="ECO:0000313" key="6">
    <source>
        <dbReference type="Proteomes" id="UP001257277"/>
    </source>
</evidence>
<dbReference type="SUPFAM" id="SSF49464">
    <property type="entry name" value="Carboxypeptidase regulatory domain-like"/>
    <property type="match status" value="1"/>
</dbReference>
<dbReference type="InterPro" id="IPR008969">
    <property type="entry name" value="CarboxyPept-like_regulatory"/>
</dbReference>
<accession>A0ABU3LGJ1</accession>
<dbReference type="Pfam" id="PF14905">
    <property type="entry name" value="OMP_b-brl_3"/>
    <property type="match status" value="1"/>
</dbReference>
<dbReference type="Proteomes" id="UP001257277">
    <property type="component" value="Unassembled WGS sequence"/>
</dbReference>
<evidence type="ECO:0000313" key="5">
    <source>
        <dbReference type="EMBL" id="MDT7832411.1"/>
    </source>
</evidence>
<evidence type="ECO:0000256" key="2">
    <source>
        <dbReference type="ARBA" id="ARBA00023136"/>
    </source>
</evidence>
<dbReference type="EMBL" id="JAVTTO010000003">
    <property type="protein sequence ID" value="MDT7832411.1"/>
    <property type="molecule type" value="Genomic_DNA"/>
</dbReference>
<evidence type="ECO:0000256" key="3">
    <source>
        <dbReference type="ARBA" id="ARBA00023237"/>
    </source>
</evidence>
<dbReference type="Gene3D" id="2.60.40.1120">
    <property type="entry name" value="Carboxypeptidase-like, regulatory domain"/>
    <property type="match status" value="1"/>
</dbReference>
<feature type="domain" description="Outer membrane protein beta-barrel" evidence="4">
    <location>
        <begin position="370"/>
        <end position="773"/>
    </location>
</feature>
<dbReference type="RefSeq" id="WP_349241671.1">
    <property type="nucleotide sequence ID" value="NZ_JAVTTO010000003.1"/>
</dbReference>
<sequence>MKTISTILFLLVSTICLGQITIKAKVIDKDQKPVSFANVVLLDSKTKSIYRGEITNEEGLFVLTNVKAGTYKLRVTFLGYKDHIQTFELTESIMLEPILLIEDTEALDEIQITAKKPTVKRKIDRLVFNVENTSLSIGNAWDVLKKTPGVLVNNEQLTIRNSANILILINDKRVYLSASELKNLLEGTSAQEITSVEVITNPPAKYEAEGNAILNIRMKKNLVTGYKGTVGGNFTQARYAKQSVTTSHYFKNKKVNLYGSYTHTRGRYNRLEEELIDFNTAATFRSFLNRNSWSRTHNIRVNSEFYLNEKSNVTVGTQLYYRPNWKAKNSTDSRVLNPDNSLASTFITNSNANDFIRDLGVDVDYELKFTDTQKMQISMHYTTYDGNGDQQVETNYFDLLNVNTGNNRFATNRDQETTIYNAQLDYENTISEDTKFETGFKFATVSSLSDLKHFNFINGQNVLDPTKTNAFSYNETNVSAYISYQTAFEKWSFKGGLRGEYTDLTGESITINQTNKSNYFKVFPTIYVQYSPNDNHQFGVTYGKRISRPNYSSLNPFRFYFSDYSFFEGNPGLRPTISHNFELQYTLFKSYNIELYYGEKVDYITEVNYQNNQDNSLRFSTVNVPSKKGFGVNFSTNFTFNNRWSLYTEHSVYNDENSIVAQENNNQLITNNLWGYYGYYSMSYQFLKDKSLSAEMNFFMVTDGIQGSLQIEGSEDLSLGIVKKILDNKASISLRVSDVLRSQIVRITTNYLDQNNYFIDNRETQYIRIGFKYNFGNQSLKKKKTKARSSEKNRL</sequence>
<name>A0ABU3LGJ1_9FLAO</name>
<evidence type="ECO:0000259" key="4">
    <source>
        <dbReference type="Pfam" id="PF14905"/>
    </source>
</evidence>
<keyword evidence="6" id="KW-1185">Reference proteome</keyword>
<keyword evidence="3" id="KW-0998">Cell outer membrane</keyword>
<dbReference type="PANTHER" id="PTHR40980">
    <property type="entry name" value="PLUG DOMAIN-CONTAINING PROTEIN"/>
    <property type="match status" value="1"/>
</dbReference>
<comment type="caution">
    <text evidence="5">The sequence shown here is derived from an EMBL/GenBank/DDBJ whole genome shotgun (WGS) entry which is preliminary data.</text>
</comment>
<evidence type="ECO:0000256" key="1">
    <source>
        <dbReference type="ARBA" id="ARBA00004442"/>
    </source>
</evidence>
<protein>
    <submittedName>
        <fullName evidence="5">Outer membrane beta-barrel family protein</fullName>
    </submittedName>
</protein>
<dbReference type="PANTHER" id="PTHR40980:SF4">
    <property type="entry name" value="TONB-DEPENDENT RECEPTOR-LIKE BETA-BARREL DOMAIN-CONTAINING PROTEIN"/>
    <property type="match status" value="1"/>
</dbReference>
<keyword evidence="2" id="KW-0472">Membrane</keyword>
<dbReference type="Pfam" id="PF13620">
    <property type="entry name" value="CarboxypepD_reg"/>
    <property type="match status" value="1"/>
</dbReference>
<reference evidence="5 6" key="1">
    <citation type="submission" date="2023-09" db="EMBL/GenBank/DDBJ databases">
        <title>Novel taxa isolated from Blanes Bay.</title>
        <authorList>
            <person name="Rey-Velasco X."/>
            <person name="Lucena T."/>
        </authorList>
    </citation>
    <scope>NUCLEOTIDE SEQUENCE [LARGE SCALE GENOMIC DNA]</scope>
    <source>
        <strain evidence="5 6">S356</strain>
    </source>
</reference>
<dbReference type="SUPFAM" id="SSF56935">
    <property type="entry name" value="Porins"/>
    <property type="match status" value="1"/>
</dbReference>
<dbReference type="InterPro" id="IPR041700">
    <property type="entry name" value="OMP_b-brl_3"/>
</dbReference>
<gene>
    <name evidence="5" type="ORF">RQM59_08470</name>
</gene>
<organism evidence="5 6">
    <name type="scientific">Asprobacillus argus</name>
    <dbReference type="NCBI Taxonomy" id="3076534"/>
    <lineage>
        <taxon>Bacteria</taxon>
        <taxon>Pseudomonadati</taxon>
        <taxon>Bacteroidota</taxon>
        <taxon>Flavobacteriia</taxon>
        <taxon>Flavobacteriales</taxon>
        <taxon>Flavobacteriaceae</taxon>
        <taxon>Asprobacillus</taxon>
    </lineage>
</organism>
<dbReference type="Gene3D" id="2.40.170.20">
    <property type="entry name" value="TonB-dependent receptor, beta-barrel domain"/>
    <property type="match status" value="1"/>
</dbReference>